<dbReference type="Proteomes" id="UP000510821">
    <property type="component" value="Chromosome"/>
</dbReference>
<dbReference type="EMBL" id="CP058998">
    <property type="protein sequence ID" value="QLJ53464.1"/>
    <property type="molecule type" value="Genomic_DNA"/>
</dbReference>
<dbReference type="InterPro" id="IPR018445">
    <property type="entry name" value="Put_Phosphate_transp_reg"/>
</dbReference>
<dbReference type="InterPro" id="IPR002727">
    <property type="entry name" value="DUF47"/>
</dbReference>
<dbReference type="AlphaFoldDB" id="A0A7D6BVL8"/>
<evidence type="ECO:0000313" key="2">
    <source>
        <dbReference type="EMBL" id="QLJ53464.1"/>
    </source>
</evidence>
<protein>
    <recommendedName>
        <fullName evidence="4">DUF47 family protein</fullName>
    </recommendedName>
</protein>
<name>A0A7D6BVL8_FERL1</name>
<organism evidence="2 3">
    <name type="scientific">Fermentimicrarchaeum limneticum</name>
    <dbReference type="NCBI Taxonomy" id="2795018"/>
    <lineage>
        <taxon>Archaea</taxon>
        <taxon>Candidatus Micrarchaeota</taxon>
        <taxon>Candidatus Fermentimicrarchaeales</taxon>
        <taxon>Candidatus Fermentimicrarchaeaceae</taxon>
        <taxon>Candidatus Fermentimicrarchaeum</taxon>
    </lineage>
</organism>
<proteinExistence type="inferred from homology"/>
<comment type="similarity">
    <text evidence="1">Belongs to the UPF0111 family.</text>
</comment>
<reference evidence="3" key="1">
    <citation type="submission" date="2020-07" db="EMBL/GenBank/DDBJ databases">
        <title>Metabolic diversity and evolutionary history of the archaeal phylum ###Micrarchaeota### uncovered from a freshwater lake metagenome.</title>
        <authorList>
            <person name="Kadnikov V.V."/>
            <person name="Savvichev A.S."/>
            <person name="Mardanov A.V."/>
            <person name="Beletsky A.V."/>
            <person name="Chupakov A.V."/>
            <person name="Kokryatskaya N.M."/>
            <person name="Pimenov N.V."/>
            <person name="Ravin N.V."/>
        </authorList>
    </citation>
    <scope>NUCLEOTIDE SEQUENCE [LARGE SCALE GENOMIC DNA]</scope>
</reference>
<dbReference type="PANTHER" id="PTHR36536">
    <property type="entry name" value="UPF0111 PROTEIN HI_1603"/>
    <property type="match status" value="1"/>
</dbReference>
<dbReference type="InterPro" id="IPR038078">
    <property type="entry name" value="PhoU-like_sf"/>
</dbReference>
<dbReference type="SUPFAM" id="SSF109755">
    <property type="entry name" value="PhoU-like"/>
    <property type="match status" value="1"/>
</dbReference>
<evidence type="ECO:0008006" key="4">
    <source>
        <dbReference type="Google" id="ProtNLM"/>
    </source>
</evidence>
<gene>
    <name evidence="2" type="ORF">Sv326_1289</name>
</gene>
<accession>A0A7D6BVL8</accession>
<dbReference type="PANTHER" id="PTHR36536:SF3">
    <property type="entry name" value="UPF0111 PROTEIN HI_1603"/>
    <property type="match status" value="1"/>
</dbReference>
<evidence type="ECO:0000313" key="3">
    <source>
        <dbReference type="Proteomes" id="UP000510821"/>
    </source>
</evidence>
<dbReference type="KEGG" id="flt:Sv326_1289"/>
<dbReference type="Pfam" id="PF01865">
    <property type="entry name" value="PhoU_div"/>
    <property type="match status" value="1"/>
</dbReference>
<dbReference type="Gene3D" id="1.20.58.220">
    <property type="entry name" value="Phosphate transport system protein phou homolog 2, domain 2"/>
    <property type="match status" value="1"/>
</dbReference>
<sequence>MTSISEWFGERREEKVLEMFKKEFELGAKSIDELMDMVEKEGRKFDRIKMIEKEADDVRRGIMEQLAKGELASQDKEDLMRLAKEADSINDWIYTASKNLAAIGKLRDSEKKLLEEMCENCKEAIVKLNECIGKIISGDKEGAMELAHKVERVEEAVDDQYYNSKKVLLKENRPGAEAIIMYALFQSVENIADACENTSDQIRLILVKFW</sequence>
<evidence type="ECO:0000256" key="1">
    <source>
        <dbReference type="ARBA" id="ARBA00008591"/>
    </source>
</evidence>